<keyword evidence="2" id="KW-1185">Reference proteome</keyword>
<proteinExistence type="predicted"/>
<evidence type="ECO:0000313" key="1">
    <source>
        <dbReference type="EMBL" id="KAK8043306.1"/>
    </source>
</evidence>
<organism evidence="1 2">
    <name type="scientific">Apiospora rasikravindrae</name>
    <dbReference type="NCBI Taxonomy" id="990691"/>
    <lineage>
        <taxon>Eukaryota</taxon>
        <taxon>Fungi</taxon>
        <taxon>Dikarya</taxon>
        <taxon>Ascomycota</taxon>
        <taxon>Pezizomycotina</taxon>
        <taxon>Sordariomycetes</taxon>
        <taxon>Xylariomycetidae</taxon>
        <taxon>Amphisphaeriales</taxon>
        <taxon>Apiosporaceae</taxon>
        <taxon>Apiospora</taxon>
    </lineage>
</organism>
<gene>
    <name evidence="1" type="ORF">PG993_005736</name>
</gene>
<sequence length="386" mass="44200">MGRICEHPVIQRHLGSCHIESSATGIDAYSVALTNCSKVALYHDAYEDLSSLFSAKNIATGRLSGILRYAGKRRDYIEATRLLVDEYGEAVMKARTATRRLSFDLDRGAKRLPMTVTDLDEEYLQAVIGKTSYVRGFFGLSNTAAQKEVDYTMHALLKRINQSSGVFEEMQGRADRAQDRLDRMGSLLPPLLKSAQYALNIIQSDKEHRTRNEYIHAHVPCEWRNLCGLLWKPEPFSPEIYGALLSGLKEIQRHCLEAHEDIWAMMVATESNRMILRDTKQALDRVLIAANKTDKPFWLGNENAIVMEIRRGRLQLRESAHELLAMEASFPDRYRDSRPLDRPVPKFQFPTLDRCDNPKPPIVIIRTKQENLIVDHRHLSIFQSEY</sequence>
<dbReference type="EMBL" id="JAQQWK010000004">
    <property type="protein sequence ID" value="KAK8043306.1"/>
    <property type="molecule type" value="Genomic_DNA"/>
</dbReference>
<comment type="caution">
    <text evidence="1">The sequence shown here is derived from an EMBL/GenBank/DDBJ whole genome shotgun (WGS) entry which is preliminary data.</text>
</comment>
<evidence type="ECO:0000313" key="2">
    <source>
        <dbReference type="Proteomes" id="UP001444661"/>
    </source>
</evidence>
<protein>
    <submittedName>
        <fullName evidence="1">Uncharacterized protein</fullName>
    </submittedName>
</protein>
<name>A0ABR1T9N0_9PEZI</name>
<dbReference type="Proteomes" id="UP001444661">
    <property type="component" value="Unassembled WGS sequence"/>
</dbReference>
<reference evidence="1 2" key="1">
    <citation type="submission" date="2023-01" db="EMBL/GenBank/DDBJ databases">
        <title>Analysis of 21 Apiospora genomes using comparative genomics revels a genus with tremendous synthesis potential of carbohydrate active enzymes and secondary metabolites.</title>
        <authorList>
            <person name="Sorensen T."/>
        </authorList>
    </citation>
    <scope>NUCLEOTIDE SEQUENCE [LARGE SCALE GENOMIC DNA]</scope>
    <source>
        <strain evidence="1 2">CBS 33761</strain>
    </source>
</reference>
<accession>A0ABR1T9N0</accession>